<proteinExistence type="predicted"/>
<name>A0A5E4N679_9HEMI</name>
<keyword evidence="3" id="KW-1185">Reference proteome</keyword>
<evidence type="ECO:0000313" key="2">
    <source>
        <dbReference type="EMBL" id="VVC38657.1"/>
    </source>
</evidence>
<organism evidence="2 3">
    <name type="scientific">Cinara cedri</name>
    <dbReference type="NCBI Taxonomy" id="506608"/>
    <lineage>
        <taxon>Eukaryota</taxon>
        <taxon>Metazoa</taxon>
        <taxon>Ecdysozoa</taxon>
        <taxon>Arthropoda</taxon>
        <taxon>Hexapoda</taxon>
        <taxon>Insecta</taxon>
        <taxon>Pterygota</taxon>
        <taxon>Neoptera</taxon>
        <taxon>Paraneoptera</taxon>
        <taxon>Hemiptera</taxon>
        <taxon>Sternorrhyncha</taxon>
        <taxon>Aphidomorpha</taxon>
        <taxon>Aphidoidea</taxon>
        <taxon>Aphididae</taxon>
        <taxon>Lachninae</taxon>
        <taxon>Cinara</taxon>
    </lineage>
</organism>
<dbReference type="AlphaFoldDB" id="A0A5E4N679"/>
<evidence type="ECO:0000256" key="1">
    <source>
        <dbReference type="SAM" id="MobiDB-lite"/>
    </source>
</evidence>
<evidence type="ECO:0000313" key="3">
    <source>
        <dbReference type="Proteomes" id="UP000325440"/>
    </source>
</evidence>
<feature type="compositionally biased region" description="Polar residues" evidence="1">
    <location>
        <begin position="1"/>
        <end position="17"/>
    </location>
</feature>
<reference evidence="2 3" key="1">
    <citation type="submission" date="2019-08" db="EMBL/GenBank/DDBJ databases">
        <authorList>
            <person name="Alioto T."/>
            <person name="Alioto T."/>
            <person name="Gomez Garrido J."/>
        </authorList>
    </citation>
    <scope>NUCLEOTIDE SEQUENCE [LARGE SCALE GENOMIC DNA]</scope>
</reference>
<protein>
    <submittedName>
        <fullName evidence="2">Uncharacterized protein</fullName>
    </submittedName>
</protein>
<dbReference type="EMBL" id="CABPRJ010001489">
    <property type="protein sequence ID" value="VVC38657.1"/>
    <property type="molecule type" value="Genomic_DNA"/>
</dbReference>
<dbReference type="Proteomes" id="UP000325440">
    <property type="component" value="Unassembled WGS sequence"/>
</dbReference>
<accession>A0A5E4N679</accession>
<feature type="region of interest" description="Disordered" evidence="1">
    <location>
        <begin position="1"/>
        <end position="23"/>
    </location>
</feature>
<gene>
    <name evidence="2" type="ORF">CINCED_3A008650</name>
</gene>
<sequence length="108" mass="12085">MKPKPRNQSPASVSGANDGSMRAMPDTGNVLLEMMRHVFELLTGPIVADFMSSLETVAARRQRSRFLDFLLAIAHKTHILLSNHDPEVRNAAELLTDVTAHLIVRLYY</sequence>